<organism evidence="12">
    <name type="scientific">hydrothermal vent metagenome</name>
    <dbReference type="NCBI Taxonomy" id="652676"/>
    <lineage>
        <taxon>unclassified sequences</taxon>
        <taxon>metagenomes</taxon>
        <taxon>ecological metagenomes</taxon>
    </lineage>
</organism>
<dbReference type="Gene3D" id="1.20.810.10">
    <property type="entry name" value="Cytochrome Bc1 Complex, Chain C"/>
    <property type="match status" value="1"/>
</dbReference>
<feature type="transmembrane region" description="Helical" evidence="10">
    <location>
        <begin position="230"/>
        <end position="251"/>
    </location>
</feature>
<gene>
    <name evidence="12" type="ORF">MGWOODY_Mmi1300</name>
</gene>
<keyword evidence="2" id="KW-0813">Transport</keyword>
<feature type="transmembrane region" description="Helical" evidence="10">
    <location>
        <begin position="52"/>
        <end position="71"/>
    </location>
</feature>
<protein>
    <submittedName>
        <fullName evidence="12">Ubiquinol--cytochrome c reductase, cytochrome B subunit</fullName>
        <ecNumber evidence="12">1.10.2.2</ecNumber>
    </submittedName>
</protein>
<feature type="transmembrane region" description="Helical" evidence="10">
    <location>
        <begin position="334"/>
        <end position="353"/>
    </location>
</feature>
<keyword evidence="4 10" id="KW-0812">Transmembrane</keyword>
<dbReference type="GO" id="GO:0016491">
    <property type="term" value="F:oxidoreductase activity"/>
    <property type="evidence" value="ECO:0007669"/>
    <property type="project" value="UniProtKB-KW"/>
</dbReference>
<dbReference type="PROSITE" id="PS51003">
    <property type="entry name" value="CYTB_CTER"/>
    <property type="match status" value="1"/>
</dbReference>
<dbReference type="GO" id="GO:0016020">
    <property type="term" value="C:membrane"/>
    <property type="evidence" value="ECO:0007669"/>
    <property type="project" value="UniProtKB-SubCell"/>
</dbReference>
<evidence type="ECO:0000256" key="6">
    <source>
        <dbReference type="ARBA" id="ARBA00022982"/>
    </source>
</evidence>
<evidence type="ECO:0000313" key="12">
    <source>
        <dbReference type="EMBL" id="CUV09381.1"/>
    </source>
</evidence>
<feature type="transmembrane region" description="Helical" evidence="10">
    <location>
        <begin position="83"/>
        <end position="100"/>
    </location>
</feature>
<keyword evidence="8" id="KW-0408">Iron</keyword>
<proteinExistence type="predicted"/>
<feature type="domain" description="Cytochrome b/b6 C-terminal region profile" evidence="11">
    <location>
        <begin position="114"/>
        <end position="248"/>
    </location>
</feature>
<comment type="subcellular location">
    <subcellularLocation>
        <location evidence="1">Membrane</location>
        <topology evidence="1">Multi-pass membrane protein</topology>
    </subcellularLocation>
</comment>
<feature type="transmembrane region" description="Helical" evidence="10">
    <location>
        <begin position="300"/>
        <end position="322"/>
    </location>
</feature>
<dbReference type="Pfam" id="PF00032">
    <property type="entry name" value="Cytochrom_B_C"/>
    <property type="match status" value="1"/>
</dbReference>
<dbReference type="GO" id="GO:0046872">
    <property type="term" value="F:metal ion binding"/>
    <property type="evidence" value="ECO:0007669"/>
    <property type="project" value="UniProtKB-KW"/>
</dbReference>
<evidence type="ECO:0000256" key="7">
    <source>
        <dbReference type="ARBA" id="ARBA00022989"/>
    </source>
</evidence>
<keyword evidence="9 10" id="KW-0472">Membrane</keyword>
<dbReference type="InterPro" id="IPR036150">
    <property type="entry name" value="Cyt_b/b6_C_sf"/>
</dbReference>
<sequence length="372" mass="43187">MEGFKHLIDGLTKPTILVTFTFIIFFFIFPPSDWFDKWHRRLRFNALWGKKALLIINVLLVAFFIFGLGDPDFRSIVLKPDNVPISGLIFLVFFFTWLSMNQAYKNDELVEAGKPVDEHYDAPNDKVLVWPDLVYVEFICLILFSAFMMVWSIGLAAPLEEPANPSESPNPSKAPWYFLGLQEMLVYFDPWMAGVVLPSLIIVGLMAIPYMDNNPEGSGYYSYKDRKLSIAMFMFGWLVLWVLLIVIGTFLRGPNWNFFGPFEYWDSHKLEALTNVNLSEFIYVKLLGTGLPGNILLREIWGLLIILGYFMILPPLLAKTWLKDMYLKMGVARYSVFIVLIITALTLPIKMYLRWMFNLKYIIAIPEYFFNF</sequence>
<dbReference type="AlphaFoldDB" id="A0A170QCP9"/>
<keyword evidence="3" id="KW-0349">Heme</keyword>
<evidence type="ECO:0000256" key="5">
    <source>
        <dbReference type="ARBA" id="ARBA00022723"/>
    </source>
</evidence>
<evidence type="ECO:0000259" key="11">
    <source>
        <dbReference type="PROSITE" id="PS51003"/>
    </source>
</evidence>
<evidence type="ECO:0000256" key="4">
    <source>
        <dbReference type="ARBA" id="ARBA00022692"/>
    </source>
</evidence>
<dbReference type="SUPFAM" id="SSF81648">
    <property type="entry name" value="a domain/subunit of cytochrome bc1 complex (Ubiquinol-cytochrome c reductase)"/>
    <property type="match status" value="1"/>
</dbReference>
<feature type="transmembrane region" description="Helical" evidence="10">
    <location>
        <begin position="191"/>
        <end position="210"/>
    </location>
</feature>
<dbReference type="InterPro" id="IPR005798">
    <property type="entry name" value="Cyt_b/b6_C"/>
</dbReference>
<feature type="transmembrane region" description="Helical" evidence="10">
    <location>
        <begin position="133"/>
        <end position="157"/>
    </location>
</feature>
<name>A0A170QCP9_9ZZZZ</name>
<keyword evidence="6" id="KW-0249">Electron transport</keyword>
<dbReference type="InterPro" id="IPR027387">
    <property type="entry name" value="Cytb/b6-like_sf"/>
</dbReference>
<feature type="transmembrane region" description="Helical" evidence="10">
    <location>
        <begin position="12"/>
        <end position="31"/>
    </location>
</feature>
<dbReference type="EMBL" id="FAXC01000234">
    <property type="protein sequence ID" value="CUV09381.1"/>
    <property type="molecule type" value="Genomic_DNA"/>
</dbReference>
<evidence type="ECO:0000256" key="2">
    <source>
        <dbReference type="ARBA" id="ARBA00022448"/>
    </source>
</evidence>
<keyword evidence="12" id="KW-0560">Oxidoreductase</keyword>
<keyword evidence="7 10" id="KW-1133">Transmembrane helix</keyword>
<dbReference type="EC" id="1.10.2.2" evidence="12"/>
<reference evidence="12" key="1">
    <citation type="submission" date="2015-10" db="EMBL/GenBank/DDBJ databases">
        <authorList>
            <person name="Gilbert D.G."/>
        </authorList>
    </citation>
    <scope>NUCLEOTIDE SEQUENCE</scope>
</reference>
<accession>A0A170QCP9</accession>
<dbReference type="GO" id="GO:0009055">
    <property type="term" value="F:electron transfer activity"/>
    <property type="evidence" value="ECO:0007669"/>
    <property type="project" value="InterPro"/>
</dbReference>
<evidence type="ECO:0000256" key="10">
    <source>
        <dbReference type="SAM" id="Phobius"/>
    </source>
</evidence>
<evidence type="ECO:0000256" key="1">
    <source>
        <dbReference type="ARBA" id="ARBA00004141"/>
    </source>
</evidence>
<evidence type="ECO:0000256" key="9">
    <source>
        <dbReference type="ARBA" id="ARBA00023136"/>
    </source>
</evidence>
<evidence type="ECO:0000256" key="3">
    <source>
        <dbReference type="ARBA" id="ARBA00022617"/>
    </source>
</evidence>
<evidence type="ECO:0000256" key="8">
    <source>
        <dbReference type="ARBA" id="ARBA00023004"/>
    </source>
</evidence>
<keyword evidence="5" id="KW-0479">Metal-binding</keyword>